<protein>
    <submittedName>
        <fullName evidence="1">Uncharacterized protein</fullName>
    </submittedName>
</protein>
<keyword evidence="2" id="KW-1185">Reference proteome</keyword>
<evidence type="ECO:0000313" key="1">
    <source>
        <dbReference type="EMBL" id="QSO45780.1"/>
    </source>
</evidence>
<dbReference type="AlphaFoldDB" id="A0A9X7VWA6"/>
<name>A0A9X7VWA6_9BACL</name>
<accession>A0A9X7VWA6</accession>
<dbReference type="Proteomes" id="UP000663505">
    <property type="component" value="Chromosome"/>
</dbReference>
<reference evidence="1 2" key="1">
    <citation type="submission" date="2021-02" db="EMBL/GenBank/DDBJ databases">
        <title>Alicyclobacillus curvatus sp. nov. and Alicyclobacillus mengziensis sp. nov., two acidophilic bacteria isolated from acid mine drainage.</title>
        <authorList>
            <person name="Huang Y."/>
        </authorList>
    </citation>
    <scope>NUCLEOTIDE SEQUENCE [LARGE SCALE GENOMIC DNA]</scope>
    <source>
        <strain evidence="1 2">S30H14</strain>
    </source>
</reference>
<organism evidence="1 2">
    <name type="scientific">Alicyclobacillus mengziensis</name>
    <dbReference type="NCBI Taxonomy" id="2931921"/>
    <lineage>
        <taxon>Bacteria</taxon>
        <taxon>Bacillati</taxon>
        <taxon>Bacillota</taxon>
        <taxon>Bacilli</taxon>
        <taxon>Bacillales</taxon>
        <taxon>Alicyclobacillaceae</taxon>
        <taxon>Alicyclobacillus</taxon>
    </lineage>
</organism>
<dbReference type="KEGG" id="afx:JZ786_14625"/>
<dbReference type="RefSeq" id="WP_206655153.1">
    <property type="nucleotide sequence ID" value="NZ_CP071182.1"/>
</dbReference>
<sequence length="46" mass="5506">MLNILMFLPRLFRYFGMFQTFIGVVRPVWPHIARLWQRPRMAGAVA</sequence>
<gene>
    <name evidence="1" type="ORF">JZ786_14625</name>
</gene>
<dbReference type="EMBL" id="CP071182">
    <property type="protein sequence ID" value="QSO45780.1"/>
    <property type="molecule type" value="Genomic_DNA"/>
</dbReference>
<evidence type="ECO:0000313" key="2">
    <source>
        <dbReference type="Proteomes" id="UP000663505"/>
    </source>
</evidence>
<proteinExistence type="predicted"/>